<dbReference type="PANTHER" id="PTHR46957:SF3">
    <property type="entry name" value="CYTOKINE RECEPTOR"/>
    <property type="match status" value="1"/>
</dbReference>
<dbReference type="Proteomes" id="UP000285596">
    <property type="component" value="Unassembled WGS sequence"/>
</dbReference>
<feature type="signal peptide" evidence="4">
    <location>
        <begin position="1"/>
        <end position="28"/>
    </location>
</feature>
<gene>
    <name evidence="6" type="ORF">D3105_33435</name>
</gene>
<dbReference type="Pfam" id="PF00041">
    <property type="entry name" value="fn3"/>
    <property type="match status" value="1"/>
</dbReference>
<dbReference type="AlphaFoldDB" id="A0A423UPR8"/>
<dbReference type="GO" id="GO:0016020">
    <property type="term" value="C:membrane"/>
    <property type="evidence" value="ECO:0007669"/>
    <property type="project" value="UniProtKB-SubCell"/>
</dbReference>
<feature type="compositionally biased region" description="Polar residues" evidence="3">
    <location>
        <begin position="44"/>
        <end position="56"/>
    </location>
</feature>
<keyword evidence="4" id="KW-0732">Signal</keyword>
<evidence type="ECO:0000259" key="5">
    <source>
        <dbReference type="PROSITE" id="PS50853"/>
    </source>
</evidence>
<accession>A0A423UPR8</accession>
<organism evidence="6 7">
    <name type="scientific">Streptomyces globisporus</name>
    <dbReference type="NCBI Taxonomy" id="1908"/>
    <lineage>
        <taxon>Bacteria</taxon>
        <taxon>Bacillati</taxon>
        <taxon>Actinomycetota</taxon>
        <taxon>Actinomycetes</taxon>
        <taxon>Kitasatosporales</taxon>
        <taxon>Streptomycetaceae</taxon>
        <taxon>Streptomyces</taxon>
    </lineage>
</organism>
<feature type="region of interest" description="Disordered" evidence="3">
    <location>
        <begin position="31"/>
        <end position="56"/>
    </location>
</feature>
<feature type="non-terminal residue" evidence="6">
    <location>
        <position position="138"/>
    </location>
</feature>
<reference evidence="6 7" key="1">
    <citation type="submission" date="2018-08" db="EMBL/GenBank/DDBJ databases">
        <title>Streptomyces globisporus 1912-4Crt, whole genome shotgun sequence.</title>
        <authorList>
            <person name="Matselyukh B."/>
        </authorList>
    </citation>
    <scope>NUCLEOTIDE SEQUENCE [LARGE SCALE GENOMIC DNA]</scope>
    <source>
        <strain evidence="6 7">1912-4Crt</strain>
    </source>
</reference>
<evidence type="ECO:0000256" key="3">
    <source>
        <dbReference type="SAM" id="MobiDB-lite"/>
    </source>
</evidence>
<evidence type="ECO:0000256" key="1">
    <source>
        <dbReference type="ARBA" id="ARBA00023295"/>
    </source>
</evidence>
<dbReference type="InterPro" id="IPR050713">
    <property type="entry name" value="RTP_Phos/Ushers"/>
</dbReference>
<protein>
    <submittedName>
        <fullName evidence="6">Fibronectin type III domain-containing protein</fullName>
    </submittedName>
</protein>
<keyword evidence="2" id="KW-0624">Polysaccharide degradation</keyword>
<dbReference type="RefSeq" id="WP_133305745.1">
    <property type="nucleotide sequence ID" value="NZ_QWFA01000357.1"/>
</dbReference>
<name>A0A423UPR8_STRGL</name>
<dbReference type="CDD" id="cd00063">
    <property type="entry name" value="FN3"/>
    <property type="match status" value="1"/>
</dbReference>
<feature type="region of interest" description="Disordered" evidence="3">
    <location>
        <begin position="112"/>
        <end position="138"/>
    </location>
</feature>
<feature type="chain" id="PRO_5039012302" evidence="4">
    <location>
        <begin position="29"/>
        <end position="138"/>
    </location>
</feature>
<dbReference type="InterPro" id="IPR003961">
    <property type="entry name" value="FN3_dom"/>
</dbReference>
<keyword evidence="1" id="KW-0326">Glycosidase</keyword>
<sequence>MEGTTVQRPHISAALACSALLLTPLLSACGGTAEADTQPPGTPENVTAQASSSTSVHVMWKAAPDDERVAGYEVYRGKSKVKSVPAAKTMIDIDGLTASTDYTFSVRAKDTAGNLSTPSKAVPVTTRATPPKDDEPPT</sequence>
<evidence type="ECO:0000313" key="6">
    <source>
        <dbReference type="EMBL" id="ROV64335.1"/>
    </source>
</evidence>
<dbReference type="SUPFAM" id="SSF49265">
    <property type="entry name" value="Fibronectin type III"/>
    <property type="match status" value="1"/>
</dbReference>
<dbReference type="PANTHER" id="PTHR46957">
    <property type="entry name" value="CYTOKINE RECEPTOR"/>
    <property type="match status" value="1"/>
</dbReference>
<keyword evidence="2" id="KW-0119">Carbohydrate metabolism</keyword>
<dbReference type="InterPro" id="IPR036116">
    <property type="entry name" value="FN3_sf"/>
</dbReference>
<evidence type="ECO:0000256" key="2">
    <source>
        <dbReference type="ARBA" id="ARBA00023326"/>
    </source>
</evidence>
<evidence type="ECO:0000256" key="4">
    <source>
        <dbReference type="SAM" id="SignalP"/>
    </source>
</evidence>
<dbReference type="Gene3D" id="2.60.40.10">
    <property type="entry name" value="Immunoglobulins"/>
    <property type="match status" value="1"/>
</dbReference>
<dbReference type="EMBL" id="QWFA01000357">
    <property type="protein sequence ID" value="ROV64335.1"/>
    <property type="molecule type" value="Genomic_DNA"/>
</dbReference>
<dbReference type="InterPro" id="IPR013783">
    <property type="entry name" value="Ig-like_fold"/>
</dbReference>
<keyword evidence="1" id="KW-0378">Hydrolase</keyword>
<dbReference type="GO" id="GO:0016798">
    <property type="term" value="F:hydrolase activity, acting on glycosyl bonds"/>
    <property type="evidence" value="ECO:0007669"/>
    <property type="project" value="UniProtKB-KW"/>
</dbReference>
<feature type="domain" description="Fibronectin type-III" evidence="5">
    <location>
        <begin position="42"/>
        <end position="129"/>
    </location>
</feature>
<evidence type="ECO:0000313" key="7">
    <source>
        <dbReference type="Proteomes" id="UP000285596"/>
    </source>
</evidence>
<proteinExistence type="predicted"/>
<dbReference type="PROSITE" id="PS50853">
    <property type="entry name" value="FN3"/>
    <property type="match status" value="1"/>
</dbReference>
<dbReference type="GO" id="GO:0000272">
    <property type="term" value="P:polysaccharide catabolic process"/>
    <property type="evidence" value="ECO:0007669"/>
    <property type="project" value="UniProtKB-KW"/>
</dbReference>
<dbReference type="SMART" id="SM00060">
    <property type="entry name" value="FN3"/>
    <property type="match status" value="1"/>
</dbReference>
<comment type="caution">
    <text evidence="6">The sequence shown here is derived from an EMBL/GenBank/DDBJ whole genome shotgun (WGS) entry which is preliminary data.</text>
</comment>